<keyword evidence="4" id="KW-0472">Membrane</keyword>
<dbReference type="OrthoDB" id="28053at2759"/>
<dbReference type="GO" id="GO:0006886">
    <property type="term" value="P:intracellular protein transport"/>
    <property type="evidence" value="ECO:0007669"/>
    <property type="project" value="InterPro"/>
</dbReference>
<accession>V6LTJ7</accession>
<name>V6LTJ7_9EUKA</name>
<dbReference type="Pfam" id="PF01602">
    <property type="entry name" value="Adaptin_N"/>
    <property type="match status" value="1"/>
</dbReference>
<dbReference type="GO" id="GO:0012505">
    <property type="term" value="C:endomembrane system"/>
    <property type="evidence" value="ECO:0007669"/>
    <property type="project" value="UniProtKB-SubCell"/>
</dbReference>
<keyword evidence="8" id="KW-1185">Reference proteome</keyword>
<dbReference type="EMBL" id="KI546128">
    <property type="protein sequence ID" value="EST44114.1"/>
    <property type="molecule type" value="Genomic_DNA"/>
</dbReference>
<evidence type="ECO:0000256" key="2">
    <source>
        <dbReference type="ARBA" id="ARBA00022448"/>
    </source>
</evidence>
<evidence type="ECO:0000313" key="8">
    <source>
        <dbReference type="Proteomes" id="UP000018208"/>
    </source>
</evidence>
<feature type="domain" description="Clathrin/coatomer adaptor adaptin-like N-terminal" evidence="5">
    <location>
        <begin position="26"/>
        <end position="495"/>
    </location>
</feature>
<dbReference type="InterPro" id="IPR016024">
    <property type="entry name" value="ARM-type_fold"/>
</dbReference>
<evidence type="ECO:0000256" key="1">
    <source>
        <dbReference type="ARBA" id="ARBA00004308"/>
    </source>
</evidence>
<dbReference type="Proteomes" id="UP000018208">
    <property type="component" value="Unassembled WGS sequence"/>
</dbReference>
<dbReference type="Gene3D" id="1.25.10.10">
    <property type="entry name" value="Leucine-rich Repeat Variant"/>
    <property type="match status" value="1"/>
</dbReference>
<gene>
    <name evidence="6" type="ORF">SS50377_16114</name>
    <name evidence="7" type="ORF">SS50377_24100</name>
</gene>
<dbReference type="SUPFAM" id="SSF48371">
    <property type="entry name" value="ARM repeat"/>
    <property type="match status" value="1"/>
</dbReference>
<reference evidence="6 7" key="1">
    <citation type="journal article" date="2014" name="PLoS Genet.">
        <title>The Genome of Spironucleus salmonicida Highlights a Fish Pathogen Adapted to Fluctuating Environments.</title>
        <authorList>
            <person name="Xu F."/>
            <person name="Jerlstrom-Hultqvist J."/>
            <person name="Einarsson E."/>
            <person name="Astvaldsson A."/>
            <person name="Svard S.G."/>
            <person name="Andersson J.O."/>
        </authorList>
    </citation>
    <scope>NUCLEOTIDE SEQUENCE</scope>
    <source>
        <strain evidence="7">ATCC 50377</strain>
    </source>
</reference>
<organism evidence="6">
    <name type="scientific">Spironucleus salmonicida</name>
    <dbReference type="NCBI Taxonomy" id="348837"/>
    <lineage>
        <taxon>Eukaryota</taxon>
        <taxon>Metamonada</taxon>
        <taxon>Diplomonadida</taxon>
        <taxon>Hexamitidae</taxon>
        <taxon>Hexamitinae</taxon>
        <taxon>Spironucleus</taxon>
    </lineage>
</organism>
<evidence type="ECO:0000256" key="3">
    <source>
        <dbReference type="ARBA" id="ARBA00022927"/>
    </source>
</evidence>
<dbReference type="PANTHER" id="PTHR22780">
    <property type="entry name" value="ADAPTIN, ALPHA/GAMMA/EPSILON"/>
    <property type="match status" value="1"/>
</dbReference>
<dbReference type="GO" id="GO:0030117">
    <property type="term" value="C:membrane coat"/>
    <property type="evidence" value="ECO:0007669"/>
    <property type="project" value="InterPro"/>
</dbReference>
<dbReference type="GO" id="GO:0016192">
    <property type="term" value="P:vesicle-mediated transport"/>
    <property type="evidence" value="ECO:0007669"/>
    <property type="project" value="InterPro"/>
</dbReference>
<keyword evidence="2" id="KW-0813">Transport</keyword>
<evidence type="ECO:0000256" key="4">
    <source>
        <dbReference type="ARBA" id="ARBA00023136"/>
    </source>
</evidence>
<dbReference type="InterPro" id="IPR050840">
    <property type="entry name" value="Adaptor_Complx_Large_Subunit"/>
</dbReference>
<dbReference type="InterPro" id="IPR011989">
    <property type="entry name" value="ARM-like"/>
</dbReference>
<protein>
    <submittedName>
        <fullName evidence="6">Alpha adaptin</fullName>
    </submittedName>
</protein>
<evidence type="ECO:0000313" key="6">
    <source>
        <dbReference type="EMBL" id="EST44114.1"/>
    </source>
</evidence>
<evidence type="ECO:0000313" key="7">
    <source>
        <dbReference type="EMBL" id="KAH0574154.1"/>
    </source>
</evidence>
<dbReference type="VEuPathDB" id="GiardiaDB:SS50377_24100"/>
<dbReference type="EMBL" id="AUWU02000004">
    <property type="protein sequence ID" value="KAH0574154.1"/>
    <property type="molecule type" value="Genomic_DNA"/>
</dbReference>
<reference evidence="7" key="2">
    <citation type="submission" date="2020-12" db="EMBL/GenBank/DDBJ databases">
        <title>New Spironucleus salmonicida genome in near-complete chromosomes.</title>
        <authorList>
            <person name="Xu F."/>
            <person name="Kurt Z."/>
            <person name="Jimenez-Gonzalez A."/>
            <person name="Astvaldsson A."/>
            <person name="Andersson J.O."/>
            <person name="Svard S.G."/>
        </authorList>
    </citation>
    <scope>NUCLEOTIDE SEQUENCE</scope>
    <source>
        <strain evidence="7">ATCC 50377</strain>
    </source>
</reference>
<dbReference type="AlphaFoldDB" id="V6LTJ7"/>
<sequence>MSSQFRGLRHFVGEIRAAISYDDELQRINEEKQKIRNKFSASNLSVYDLKKYTLKMFYMGILGHKVDFGLVPVSQLMASKDKESKLIGYLTMQQLLRDQPDFLRMVTQTVLHDLSQSDSAFHMCLALDFIANTADASMAEIVAQPILTIIEDGNNNSIPTVVRKKATLALLQLYLINTEAVENSGVQNQLVKLVEVRNVGFLNCLMHLMDNIAKTNPEAVECVKHRCIYLMTKVLLKREVSEDHIYYQVPCPWLIISLVKMLMKLNCTLGIGSHNNQQQDQKQMIEAVIERVFSDTAKTGVSGLQSKVNIHWAICVEMANLAAFYRNLLTFNINIQFLIDVVKSNSTASNIKYAALISLERLSLIPQIQSQLVASIQDLAGSILTETDFSVRQRGVILLCNCQNSENSAAVVAALIFCAKCDAPENYKEDAILRSVRICQKEWKVEFVVNSLLKLIVAGNGLKINIWHDFIEIVERKIREQHCGLEVLNEVFQACFSAGQFTSDKTLLTCFCYIFKMLFKEVVDKNNYIMLVKHSLVSLQAKETENQFGIAIDAFMLLVAAGDVPLEELVWYCGSEFANVQQSVCEGYVLIAGGQQELLATLMCGEEVVGGVNSVNAGIKLNGEKKIEEKMEEKEPVKVAQSVNLLDDLF</sequence>
<proteinExistence type="predicted"/>
<dbReference type="InterPro" id="IPR002553">
    <property type="entry name" value="Clathrin/coatomer_adapt-like_N"/>
</dbReference>
<comment type="subcellular location">
    <subcellularLocation>
        <location evidence="1">Endomembrane system</location>
    </subcellularLocation>
</comment>
<evidence type="ECO:0000259" key="5">
    <source>
        <dbReference type="Pfam" id="PF01602"/>
    </source>
</evidence>
<keyword evidence="3" id="KW-0653">Protein transport</keyword>